<comment type="caution">
    <text evidence="2">The sequence shown here is derived from an EMBL/GenBank/DDBJ whole genome shotgun (WGS) entry which is preliminary data.</text>
</comment>
<organism evidence="2 3">
    <name type="scientific">Ophiophagus hannah</name>
    <name type="common">King cobra</name>
    <name type="synonym">Naja hannah</name>
    <dbReference type="NCBI Taxonomy" id="8665"/>
    <lineage>
        <taxon>Eukaryota</taxon>
        <taxon>Metazoa</taxon>
        <taxon>Chordata</taxon>
        <taxon>Craniata</taxon>
        <taxon>Vertebrata</taxon>
        <taxon>Euteleostomi</taxon>
        <taxon>Lepidosauria</taxon>
        <taxon>Squamata</taxon>
        <taxon>Bifurcata</taxon>
        <taxon>Unidentata</taxon>
        <taxon>Episquamata</taxon>
        <taxon>Toxicofera</taxon>
        <taxon>Serpentes</taxon>
        <taxon>Colubroidea</taxon>
        <taxon>Elapidae</taxon>
        <taxon>Elapinae</taxon>
        <taxon>Ophiophagus</taxon>
    </lineage>
</organism>
<proteinExistence type="predicted"/>
<accession>V8PCA4</accession>
<protein>
    <submittedName>
        <fullName evidence="2">Homeobox protein cut-like 2</fullName>
    </submittedName>
</protein>
<feature type="domain" description="Cux N-terminal" evidence="1">
    <location>
        <begin position="19"/>
        <end position="58"/>
    </location>
</feature>
<keyword evidence="2" id="KW-0238">DNA-binding</keyword>
<keyword evidence="3" id="KW-1185">Reference proteome</keyword>
<evidence type="ECO:0000259" key="1">
    <source>
        <dbReference type="Pfam" id="PF25398"/>
    </source>
</evidence>
<evidence type="ECO:0000313" key="3">
    <source>
        <dbReference type="Proteomes" id="UP000018936"/>
    </source>
</evidence>
<dbReference type="Pfam" id="PF25398">
    <property type="entry name" value="CUX1_N"/>
    <property type="match status" value="1"/>
</dbReference>
<feature type="non-terminal residue" evidence="2">
    <location>
        <position position="1"/>
    </location>
</feature>
<dbReference type="OrthoDB" id="10257567at2759"/>
<dbReference type="GO" id="GO:0003677">
    <property type="term" value="F:DNA binding"/>
    <property type="evidence" value="ECO:0007669"/>
    <property type="project" value="UniProtKB-KW"/>
</dbReference>
<gene>
    <name evidence="2" type="primary">CUX2</name>
    <name evidence="2" type="ORF">L345_02550</name>
</gene>
<keyword evidence="2" id="KW-0371">Homeobox</keyword>
<dbReference type="EMBL" id="AZIM01000337">
    <property type="protein sequence ID" value="ETE71611.1"/>
    <property type="molecule type" value="Genomic_DNA"/>
</dbReference>
<dbReference type="Proteomes" id="UP000018936">
    <property type="component" value="Unassembled WGS sequence"/>
</dbReference>
<sequence>MLERSSFPPPEVTSLAVDQVTELGSIYKSFVEVVALSKRTKEAEAAFLSVYKQLLKAPGMDANGPPSSGRLGRGGCALPSLEALLIYSGTLKREGR</sequence>
<reference evidence="2 3" key="1">
    <citation type="journal article" date="2013" name="Proc. Natl. Acad. Sci. U.S.A.">
        <title>The king cobra genome reveals dynamic gene evolution and adaptation in the snake venom system.</title>
        <authorList>
            <person name="Vonk F.J."/>
            <person name="Casewell N.R."/>
            <person name="Henkel C.V."/>
            <person name="Heimberg A.M."/>
            <person name="Jansen H.J."/>
            <person name="McCleary R.J."/>
            <person name="Kerkkamp H.M."/>
            <person name="Vos R.A."/>
            <person name="Guerreiro I."/>
            <person name="Calvete J.J."/>
            <person name="Wuster W."/>
            <person name="Woods A.E."/>
            <person name="Logan J.M."/>
            <person name="Harrison R.A."/>
            <person name="Castoe T.A."/>
            <person name="de Koning A.P."/>
            <person name="Pollock D.D."/>
            <person name="Yandell M."/>
            <person name="Calderon D."/>
            <person name="Renjifo C."/>
            <person name="Currier R.B."/>
            <person name="Salgado D."/>
            <person name="Pla D."/>
            <person name="Sanz L."/>
            <person name="Hyder A.S."/>
            <person name="Ribeiro J.M."/>
            <person name="Arntzen J.W."/>
            <person name="van den Thillart G.E."/>
            <person name="Boetzer M."/>
            <person name="Pirovano W."/>
            <person name="Dirks R.P."/>
            <person name="Spaink H.P."/>
            <person name="Duboule D."/>
            <person name="McGlinn E."/>
            <person name="Kini R.M."/>
            <person name="Richardson M.K."/>
        </authorList>
    </citation>
    <scope>NUCLEOTIDE SEQUENCE</scope>
    <source>
        <tissue evidence="2">Blood</tissue>
    </source>
</reference>
<evidence type="ECO:0000313" key="2">
    <source>
        <dbReference type="EMBL" id="ETE71611.1"/>
    </source>
</evidence>
<name>V8PCA4_OPHHA</name>
<dbReference type="InterPro" id="IPR057476">
    <property type="entry name" value="Cux_N"/>
</dbReference>
<dbReference type="AlphaFoldDB" id="V8PCA4"/>